<dbReference type="Proteomes" id="UP000282674">
    <property type="component" value="Unassembled WGS sequence"/>
</dbReference>
<evidence type="ECO:0000313" key="4">
    <source>
        <dbReference type="Proteomes" id="UP000282674"/>
    </source>
</evidence>
<feature type="chain" id="PRO_5039129381" evidence="2">
    <location>
        <begin position="23"/>
        <end position="243"/>
    </location>
</feature>
<comment type="caution">
    <text evidence="3">The sequence shown here is derived from an EMBL/GenBank/DDBJ whole genome shotgun (WGS) entry which is preliminary data.</text>
</comment>
<feature type="signal peptide" evidence="2">
    <location>
        <begin position="1"/>
        <end position="22"/>
    </location>
</feature>
<organism evidence="3 4">
    <name type="scientific">Actinomadura harenae</name>
    <dbReference type="NCBI Taxonomy" id="2483351"/>
    <lineage>
        <taxon>Bacteria</taxon>
        <taxon>Bacillati</taxon>
        <taxon>Actinomycetota</taxon>
        <taxon>Actinomycetes</taxon>
        <taxon>Streptosporangiales</taxon>
        <taxon>Thermomonosporaceae</taxon>
        <taxon>Actinomadura</taxon>
    </lineage>
</organism>
<keyword evidence="4" id="KW-1185">Reference proteome</keyword>
<dbReference type="RefSeq" id="WP_122193883.1">
    <property type="nucleotide sequence ID" value="NZ_JBHSKC010000001.1"/>
</dbReference>
<feature type="region of interest" description="Disordered" evidence="1">
    <location>
        <begin position="220"/>
        <end position="243"/>
    </location>
</feature>
<proteinExistence type="predicted"/>
<protein>
    <submittedName>
        <fullName evidence="3">Uncharacterized protein</fullName>
    </submittedName>
</protein>
<evidence type="ECO:0000256" key="1">
    <source>
        <dbReference type="SAM" id="MobiDB-lite"/>
    </source>
</evidence>
<keyword evidence="2" id="KW-0732">Signal</keyword>
<reference evidence="3 4" key="1">
    <citation type="submission" date="2018-10" db="EMBL/GenBank/DDBJ databases">
        <title>Isolation from soil.</title>
        <authorList>
            <person name="Hu J."/>
        </authorList>
    </citation>
    <scope>NUCLEOTIDE SEQUENCE [LARGE SCALE GENOMIC DNA]</scope>
    <source>
        <strain evidence="3 4">NEAU-Ht49</strain>
    </source>
</reference>
<dbReference type="EMBL" id="RFFG01000012">
    <property type="protein sequence ID" value="RMI45732.1"/>
    <property type="molecule type" value="Genomic_DNA"/>
</dbReference>
<evidence type="ECO:0000313" key="3">
    <source>
        <dbReference type="EMBL" id="RMI45732.1"/>
    </source>
</evidence>
<dbReference type="OrthoDB" id="4456952at2"/>
<gene>
    <name evidence="3" type="ORF">EBO15_09080</name>
</gene>
<evidence type="ECO:0000256" key="2">
    <source>
        <dbReference type="SAM" id="SignalP"/>
    </source>
</evidence>
<sequence>MSLTAKTLLPAAALLAVLPLSACGGSLSVGLANSEKDQRTYTVSEKVTSMKVTGHTGRVEIVGADVPTVKVTENLRFTKNGRPDVKHEVTGGALEMSYSCPGSISLSGHVCEVDYRITVPRALAAELRTDTGAIVVSGMTGSVTARANTGTITGTGLRPVASAHISARTDTGSVRLSMASAAAEVSARANTGHIKIVVPGAQKFAVSADTNTGEKQVNIPTDPGAPHTIKAQTDTGDVTISAA</sequence>
<accession>A0A3M2M890</accession>
<dbReference type="AlphaFoldDB" id="A0A3M2M890"/>
<name>A0A3M2M890_9ACTN</name>
<feature type="compositionally biased region" description="Polar residues" evidence="1">
    <location>
        <begin position="230"/>
        <end position="243"/>
    </location>
</feature>